<dbReference type="Gene3D" id="1.10.540.10">
    <property type="entry name" value="Acyl-CoA dehydrogenase/oxidase, N-terminal domain"/>
    <property type="match status" value="1"/>
</dbReference>
<dbReference type="Pfam" id="PF02771">
    <property type="entry name" value="Acyl-CoA_dh_N"/>
    <property type="match status" value="1"/>
</dbReference>
<keyword evidence="5" id="KW-0503">Monooxygenase</keyword>
<accession>A0A838ABB7</accession>
<dbReference type="GO" id="GO:0050660">
    <property type="term" value="F:flavin adenine dinucleotide binding"/>
    <property type="evidence" value="ECO:0007669"/>
    <property type="project" value="InterPro"/>
</dbReference>
<dbReference type="GO" id="GO:0003995">
    <property type="term" value="F:acyl-CoA dehydrogenase activity"/>
    <property type="evidence" value="ECO:0007669"/>
    <property type="project" value="TreeGrafter"/>
</dbReference>
<evidence type="ECO:0000256" key="2">
    <source>
        <dbReference type="ARBA" id="ARBA00049661"/>
    </source>
</evidence>
<dbReference type="RefSeq" id="WP_180893553.1">
    <property type="nucleotide sequence ID" value="NZ_JACCKD010000004.1"/>
</dbReference>
<protein>
    <submittedName>
        <fullName evidence="5">Flavin-dependent monooxygenase</fullName>
    </submittedName>
</protein>
<dbReference type="InterPro" id="IPR036250">
    <property type="entry name" value="AcylCo_DH-like_C"/>
</dbReference>
<comment type="similarity">
    <text evidence="2">Belongs to the HpaH/HsaA monooxygenase family.</text>
</comment>
<dbReference type="Pfam" id="PF08028">
    <property type="entry name" value="Acyl-CoA_dh_2"/>
    <property type="match status" value="1"/>
</dbReference>
<keyword evidence="6" id="KW-1185">Reference proteome</keyword>
<evidence type="ECO:0000256" key="1">
    <source>
        <dbReference type="ARBA" id="ARBA00023002"/>
    </source>
</evidence>
<reference evidence="5 6" key="1">
    <citation type="submission" date="2020-07" db="EMBL/GenBank/DDBJ databases">
        <title>Genome of Haloechinothrix sp.</title>
        <authorList>
            <person name="Tang S.-K."/>
            <person name="Yang L."/>
            <person name="Zhu W.-Y."/>
        </authorList>
    </citation>
    <scope>NUCLEOTIDE SEQUENCE [LARGE SCALE GENOMIC DNA]</scope>
    <source>
        <strain evidence="5 6">YIM 98757</strain>
    </source>
</reference>
<dbReference type="InterPro" id="IPR054617">
    <property type="entry name" value="HsaA"/>
</dbReference>
<comment type="caution">
    <text evidence="5">The sequence shown here is derived from an EMBL/GenBank/DDBJ whole genome shotgun (WGS) entry which is preliminary data.</text>
</comment>
<name>A0A838ABB7_9PSEU</name>
<dbReference type="EMBL" id="JACCKD010000004">
    <property type="protein sequence ID" value="MBA0126540.1"/>
    <property type="molecule type" value="Genomic_DNA"/>
</dbReference>
<dbReference type="GO" id="GO:0016712">
    <property type="term" value="F:oxidoreductase activity, acting on paired donors, with incorporation or reduction of molecular oxygen, reduced flavin or flavoprotein as one donor, and incorporation of one atom of oxygen"/>
    <property type="evidence" value="ECO:0007669"/>
    <property type="project" value="TreeGrafter"/>
</dbReference>
<organism evidence="5 6">
    <name type="scientific">Haloechinothrix aidingensis</name>
    <dbReference type="NCBI Taxonomy" id="2752311"/>
    <lineage>
        <taxon>Bacteria</taxon>
        <taxon>Bacillati</taxon>
        <taxon>Actinomycetota</taxon>
        <taxon>Actinomycetes</taxon>
        <taxon>Pseudonocardiales</taxon>
        <taxon>Pseudonocardiaceae</taxon>
        <taxon>Haloechinothrix</taxon>
    </lineage>
</organism>
<dbReference type="AlphaFoldDB" id="A0A838ABB7"/>
<dbReference type="Gene3D" id="2.40.110.10">
    <property type="entry name" value="Butyryl-CoA Dehydrogenase, subunit A, domain 2"/>
    <property type="match status" value="1"/>
</dbReference>
<feature type="domain" description="Acyl-CoA dehydrogenase C-terminal" evidence="4">
    <location>
        <begin position="234"/>
        <end position="365"/>
    </location>
</feature>
<dbReference type="InterPro" id="IPR013107">
    <property type="entry name" value="Acyl-CoA_DH_C"/>
</dbReference>
<evidence type="ECO:0000313" key="5">
    <source>
        <dbReference type="EMBL" id="MBA0126540.1"/>
    </source>
</evidence>
<evidence type="ECO:0000259" key="3">
    <source>
        <dbReference type="Pfam" id="PF02771"/>
    </source>
</evidence>
<dbReference type="Gene3D" id="1.20.140.10">
    <property type="entry name" value="Butyryl-CoA Dehydrogenase, subunit A, domain 3"/>
    <property type="match status" value="1"/>
</dbReference>
<evidence type="ECO:0000313" key="6">
    <source>
        <dbReference type="Proteomes" id="UP000582974"/>
    </source>
</evidence>
<dbReference type="NCBIfam" id="NF045629">
    <property type="entry name" value="monooxsub_HsaA"/>
    <property type="match status" value="1"/>
</dbReference>
<dbReference type="GO" id="GO:0005737">
    <property type="term" value="C:cytoplasm"/>
    <property type="evidence" value="ECO:0007669"/>
    <property type="project" value="TreeGrafter"/>
</dbReference>
<dbReference type="InterPro" id="IPR037069">
    <property type="entry name" value="AcylCoA_DH/ox_N_sf"/>
</dbReference>
<dbReference type="SUPFAM" id="SSF56645">
    <property type="entry name" value="Acyl-CoA dehydrogenase NM domain-like"/>
    <property type="match status" value="1"/>
</dbReference>
<dbReference type="PANTHER" id="PTHR48083">
    <property type="entry name" value="MEDIUM-CHAIN SPECIFIC ACYL-COA DEHYDROGENASE, MITOCHONDRIAL-RELATED"/>
    <property type="match status" value="1"/>
</dbReference>
<feature type="domain" description="Acyl-CoA dehydrogenase/oxidase N-terminal" evidence="3">
    <location>
        <begin position="6"/>
        <end position="101"/>
    </location>
</feature>
<dbReference type="InterPro" id="IPR013786">
    <property type="entry name" value="AcylCoA_DH/ox_N"/>
</dbReference>
<sequence>MNNKVLDTVRDLLPVIRERADASDRARRVPAETIRELAEAGVFRMLQPSRYGGRERDPVSFYEVVRAVAAACPSTGWVASVLGIHPWQLALFPDEAQRDVWADDPDTLVSSSYAPTGKLTEVDGGYELSGRWSFSSGCDHASWALLGGLRMGDDGAPVDYLTTLVPRGEYRIEDVWHVVGLSGTGSNDIVIDKTFVPAHRAYSATEQTQLRGPGQAVNPAPLYRLPFGTVFTYSITAPIVGAAQGAYDAHIERMRERVRLSYGSQRVAEDPFAHVRVARAASEIDAAALQMDRNVSEELSYAVAGEDIPMSLRLRARRDQVRATERAIQAIELLFDNSGGHSLSCGNPIERHWRDVHAGSVHVANDVERALAMFGQGEFGVDVHDRLV</sequence>
<dbReference type="PIRSF" id="PIRSF016578">
    <property type="entry name" value="HsaA"/>
    <property type="match status" value="1"/>
</dbReference>
<evidence type="ECO:0000259" key="4">
    <source>
        <dbReference type="Pfam" id="PF08028"/>
    </source>
</evidence>
<proteinExistence type="inferred from homology"/>
<dbReference type="SUPFAM" id="SSF47203">
    <property type="entry name" value="Acyl-CoA dehydrogenase C-terminal domain-like"/>
    <property type="match status" value="1"/>
</dbReference>
<dbReference type="InterPro" id="IPR009100">
    <property type="entry name" value="AcylCoA_DH/oxidase_NM_dom_sf"/>
</dbReference>
<dbReference type="Proteomes" id="UP000582974">
    <property type="component" value="Unassembled WGS sequence"/>
</dbReference>
<dbReference type="CDD" id="cd01159">
    <property type="entry name" value="NcnH"/>
    <property type="match status" value="1"/>
</dbReference>
<dbReference type="GO" id="GO:0033539">
    <property type="term" value="P:fatty acid beta-oxidation using acyl-CoA dehydrogenase"/>
    <property type="evidence" value="ECO:0007669"/>
    <property type="project" value="TreeGrafter"/>
</dbReference>
<gene>
    <name evidence="5" type="ORF">H0B56_13395</name>
</gene>
<dbReference type="InterPro" id="IPR050741">
    <property type="entry name" value="Acyl-CoA_dehydrogenase"/>
</dbReference>
<dbReference type="InterPro" id="IPR046373">
    <property type="entry name" value="Acyl-CoA_Oxase/DH_mid-dom_sf"/>
</dbReference>
<keyword evidence="1" id="KW-0560">Oxidoreductase</keyword>
<dbReference type="PANTHER" id="PTHR48083:SF19">
    <property type="entry name" value="FLAVIN-DEPENDENT MONOOXYGENASE, OXYGENASE SUBUNIT HSAA"/>
    <property type="match status" value="1"/>
</dbReference>